<dbReference type="AlphaFoldDB" id="A0A517YLI0"/>
<dbReference type="Proteomes" id="UP000315017">
    <property type="component" value="Chromosome"/>
</dbReference>
<protein>
    <submittedName>
        <fullName evidence="1">Uncharacterized protein</fullName>
    </submittedName>
</protein>
<accession>A0A517YLI0</accession>
<gene>
    <name evidence="1" type="ORF">ETAA8_62450</name>
</gene>
<evidence type="ECO:0000313" key="1">
    <source>
        <dbReference type="EMBL" id="QDU31092.1"/>
    </source>
</evidence>
<sequence length="181" mass="20458">MAEQDVSEIPDLQELVAIFFADVGELGTFTPVQPRQIPQAYRDLLAHYSHMTVTVEHFHKSPVDVVVLDRQSTGRHYSRKILLTRQSDGRVVQFGIVRLDFNCVSAAVREEIQREQTPLGRVLINHHVLREVELKQIYRIACGAELAQHFNLPAGSEVYGRTALIYCDGEPAVELLEIVTP</sequence>
<reference evidence="1 2" key="1">
    <citation type="submission" date="2019-02" db="EMBL/GenBank/DDBJ databases">
        <title>Deep-cultivation of Planctomycetes and their phenomic and genomic characterization uncovers novel biology.</title>
        <authorList>
            <person name="Wiegand S."/>
            <person name="Jogler M."/>
            <person name="Boedeker C."/>
            <person name="Pinto D."/>
            <person name="Vollmers J."/>
            <person name="Rivas-Marin E."/>
            <person name="Kohn T."/>
            <person name="Peeters S.H."/>
            <person name="Heuer A."/>
            <person name="Rast P."/>
            <person name="Oberbeckmann S."/>
            <person name="Bunk B."/>
            <person name="Jeske O."/>
            <person name="Meyerdierks A."/>
            <person name="Storesund J.E."/>
            <person name="Kallscheuer N."/>
            <person name="Luecker S."/>
            <person name="Lage O.M."/>
            <person name="Pohl T."/>
            <person name="Merkel B.J."/>
            <person name="Hornburger P."/>
            <person name="Mueller R.-W."/>
            <person name="Bruemmer F."/>
            <person name="Labrenz M."/>
            <person name="Spormann A.M."/>
            <person name="Op den Camp H."/>
            <person name="Overmann J."/>
            <person name="Amann R."/>
            <person name="Jetten M.S.M."/>
            <person name="Mascher T."/>
            <person name="Medema M.H."/>
            <person name="Devos D.P."/>
            <person name="Kaster A.-K."/>
            <person name="Ovreas L."/>
            <person name="Rohde M."/>
            <person name="Galperin M.Y."/>
            <person name="Jogler C."/>
        </authorList>
    </citation>
    <scope>NUCLEOTIDE SEQUENCE [LARGE SCALE GENOMIC DNA]</scope>
    <source>
        <strain evidence="1 2">ETA_A8</strain>
    </source>
</reference>
<name>A0A517YLI0_9BACT</name>
<dbReference type="RefSeq" id="WP_145097651.1">
    <property type="nucleotide sequence ID" value="NZ_CP036274.1"/>
</dbReference>
<dbReference type="Gene3D" id="3.40.1410.10">
    <property type="entry name" value="Chorismate lyase-like"/>
    <property type="match status" value="1"/>
</dbReference>
<dbReference type="InterPro" id="IPR028978">
    <property type="entry name" value="Chorismate_lyase_/UTRA_dom_sf"/>
</dbReference>
<keyword evidence="2" id="KW-1185">Reference proteome</keyword>
<dbReference type="KEGG" id="aagg:ETAA8_62450"/>
<organism evidence="1 2">
    <name type="scientific">Anatilimnocola aggregata</name>
    <dbReference type="NCBI Taxonomy" id="2528021"/>
    <lineage>
        <taxon>Bacteria</taxon>
        <taxon>Pseudomonadati</taxon>
        <taxon>Planctomycetota</taxon>
        <taxon>Planctomycetia</taxon>
        <taxon>Pirellulales</taxon>
        <taxon>Pirellulaceae</taxon>
        <taxon>Anatilimnocola</taxon>
    </lineage>
</organism>
<evidence type="ECO:0000313" key="2">
    <source>
        <dbReference type="Proteomes" id="UP000315017"/>
    </source>
</evidence>
<proteinExistence type="predicted"/>
<dbReference type="OrthoDB" id="268218at2"/>
<dbReference type="SUPFAM" id="SSF64288">
    <property type="entry name" value="Chorismate lyase-like"/>
    <property type="match status" value="1"/>
</dbReference>
<dbReference type="EMBL" id="CP036274">
    <property type="protein sequence ID" value="QDU31092.1"/>
    <property type="molecule type" value="Genomic_DNA"/>
</dbReference>